<dbReference type="InterPro" id="IPR037049">
    <property type="entry name" value="DUF1214_C_sf"/>
</dbReference>
<feature type="domain" description="DUF1214" evidence="1">
    <location>
        <begin position="373"/>
        <end position="477"/>
    </location>
</feature>
<name>A0A158KJ05_9BURK</name>
<dbReference type="EMBL" id="FCON02000092">
    <property type="protein sequence ID" value="SAL80391.1"/>
    <property type="molecule type" value="Genomic_DNA"/>
</dbReference>
<dbReference type="InterPro" id="IPR037050">
    <property type="entry name" value="DUF1254_sf"/>
</dbReference>
<sequence>MTRSALAAFAFICTAGTSLPVYPQVKEPHGWLNNETLKTRSGNFEFRNGYPVGDTAERLLELRKFNRAVEVYLTQMMPVSEIALREGMRAFGSIKPTQVVIWENLMDAQTTLLTGNTETVYAIGQLDLKTDGPTVIEAPPHMLGFIQDGLQRYVADVGPLGADKGKGGKFLVLPPSFSGNVPEGYFVARSPTYSLTFAVRGFQVEGKTDQAVALMKQIRIYPLADASSPPPMEFMNGSRRNIDTVLPDNLHYYELLAMLVDEEPLESFGPLERFQMQAIGIEKGKPFDPDEKTKALLSDAARLGGAMARANAFASAEPGVFYYPDRKWQHVPDGMTYTFTREGAPQIDARDNIYYMAAGNSPAMMEKNVGKGSQYLWTYRDADGNFLDGSKNYSLHVLPGIPANNFWSVVVYDPLSRSELQNGQPFPSVSTFTRPSVNADGSIDIVFGPDQPKGKANWIKTVPGKGWFPMFRFYGPASPFFDRTWKLDDIVGVK</sequence>
<gene>
    <name evidence="3" type="ORF">AWB68_05846</name>
</gene>
<dbReference type="OrthoDB" id="272779at2"/>
<dbReference type="InterPro" id="IPR010679">
    <property type="entry name" value="DUF1254"/>
</dbReference>
<dbReference type="Gene3D" id="2.60.120.600">
    <property type="entry name" value="Domain of unknown function DUF1214, C-terminal domain"/>
    <property type="match status" value="1"/>
</dbReference>
<dbReference type="PANTHER" id="PTHR36509:SF3">
    <property type="entry name" value="SIGNAL PEPTIDE PROTEIN"/>
    <property type="match status" value="1"/>
</dbReference>
<dbReference type="Gene3D" id="2.60.40.1610">
    <property type="entry name" value="Domain of unknown function DUF1254"/>
    <property type="match status" value="1"/>
</dbReference>
<dbReference type="Pfam" id="PF06742">
    <property type="entry name" value="DUF1214"/>
    <property type="match status" value="1"/>
</dbReference>
<keyword evidence="4" id="KW-1185">Reference proteome</keyword>
<evidence type="ECO:0000259" key="2">
    <source>
        <dbReference type="Pfam" id="PF06863"/>
    </source>
</evidence>
<comment type="caution">
    <text evidence="3">The sequence shown here is derived from an EMBL/GenBank/DDBJ whole genome shotgun (WGS) entry which is preliminary data.</text>
</comment>
<dbReference type="SUPFAM" id="SSF160935">
    <property type="entry name" value="VPA0735-like"/>
    <property type="match status" value="1"/>
</dbReference>
<reference evidence="3" key="1">
    <citation type="submission" date="2016-01" db="EMBL/GenBank/DDBJ databases">
        <authorList>
            <person name="Peeters C."/>
        </authorList>
    </citation>
    <scope>NUCLEOTIDE SEQUENCE [LARGE SCALE GENOMIC DNA]</scope>
    <source>
        <strain evidence="3">LMG 22940</strain>
    </source>
</reference>
<feature type="domain" description="DUF1254" evidence="2">
    <location>
        <begin position="98"/>
        <end position="222"/>
    </location>
</feature>
<accession>A0A158KJ05</accession>
<organism evidence="3 4">
    <name type="scientific">Caballeronia choica</name>
    <dbReference type="NCBI Taxonomy" id="326476"/>
    <lineage>
        <taxon>Bacteria</taxon>
        <taxon>Pseudomonadati</taxon>
        <taxon>Pseudomonadota</taxon>
        <taxon>Betaproteobacteria</taxon>
        <taxon>Burkholderiales</taxon>
        <taxon>Burkholderiaceae</taxon>
        <taxon>Caballeronia</taxon>
    </lineage>
</organism>
<protein>
    <submittedName>
        <fullName evidence="3">Uncharacterized protein</fullName>
    </submittedName>
</protein>
<evidence type="ECO:0000313" key="4">
    <source>
        <dbReference type="Proteomes" id="UP000054770"/>
    </source>
</evidence>
<dbReference type="RefSeq" id="WP_087647841.1">
    <property type="nucleotide sequence ID" value="NZ_FCON02000092.1"/>
</dbReference>
<dbReference type="Pfam" id="PF06863">
    <property type="entry name" value="DUF1254"/>
    <property type="match status" value="1"/>
</dbReference>
<dbReference type="Proteomes" id="UP000054770">
    <property type="component" value="Unassembled WGS sequence"/>
</dbReference>
<proteinExistence type="predicted"/>
<evidence type="ECO:0000313" key="3">
    <source>
        <dbReference type="EMBL" id="SAL80391.1"/>
    </source>
</evidence>
<dbReference type="AlphaFoldDB" id="A0A158KJ05"/>
<dbReference type="Gene3D" id="1.10.3360.10">
    <property type="entry name" value="VPA0735-like domain"/>
    <property type="match status" value="1"/>
</dbReference>
<dbReference type="PANTHER" id="PTHR36509">
    <property type="entry name" value="BLL3101 PROTEIN"/>
    <property type="match status" value="1"/>
</dbReference>
<dbReference type="InterPro" id="IPR010621">
    <property type="entry name" value="DUF1214"/>
</dbReference>
<evidence type="ECO:0000259" key="1">
    <source>
        <dbReference type="Pfam" id="PF06742"/>
    </source>
</evidence>